<gene>
    <name evidence="2" type="ORF">PL9631_940102</name>
</gene>
<comment type="caution">
    <text evidence="2">The sequence shown here is derived from an EMBL/GenBank/DDBJ whole genome shotgun (WGS) entry which is preliminary data.</text>
</comment>
<dbReference type="Proteomes" id="UP000182190">
    <property type="component" value="Unassembled WGS sequence"/>
</dbReference>
<evidence type="ECO:0000313" key="2">
    <source>
        <dbReference type="EMBL" id="VXD25320.1"/>
    </source>
</evidence>
<keyword evidence="3" id="KW-1185">Reference proteome</keyword>
<accession>A0A7Z9E3Q4</accession>
<organism evidence="2 3">
    <name type="scientific">Planktothrix paucivesiculata PCC 9631</name>
    <dbReference type="NCBI Taxonomy" id="671071"/>
    <lineage>
        <taxon>Bacteria</taxon>
        <taxon>Bacillati</taxon>
        <taxon>Cyanobacteriota</taxon>
        <taxon>Cyanophyceae</taxon>
        <taxon>Oscillatoriophycideae</taxon>
        <taxon>Oscillatoriales</taxon>
        <taxon>Microcoleaceae</taxon>
        <taxon>Planktothrix</taxon>
    </lineage>
</organism>
<evidence type="ECO:0000313" key="3">
    <source>
        <dbReference type="Proteomes" id="UP000182190"/>
    </source>
</evidence>
<feature type="region of interest" description="Disordered" evidence="1">
    <location>
        <begin position="39"/>
        <end position="62"/>
    </location>
</feature>
<name>A0A7Z9E3Q4_9CYAN</name>
<evidence type="ECO:0000256" key="1">
    <source>
        <dbReference type="SAM" id="MobiDB-lite"/>
    </source>
</evidence>
<feature type="compositionally biased region" description="Polar residues" evidence="1">
    <location>
        <begin position="50"/>
        <end position="61"/>
    </location>
</feature>
<dbReference type="OrthoDB" id="461490at2"/>
<reference evidence="2" key="1">
    <citation type="submission" date="2019-10" db="EMBL/GenBank/DDBJ databases">
        <authorList>
            <consortium name="Genoscope - CEA"/>
            <person name="William W."/>
        </authorList>
    </citation>
    <scope>NUCLEOTIDE SEQUENCE [LARGE SCALE GENOMIC DNA]</scope>
    <source>
        <strain evidence="2">BBR_PRJEB10994</strain>
    </source>
</reference>
<dbReference type="AlphaFoldDB" id="A0A7Z9E3Q4"/>
<dbReference type="RefSeq" id="WP_156090621.1">
    <property type="nucleotide sequence ID" value="NZ_LR735021.1"/>
</dbReference>
<dbReference type="EMBL" id="CZCS02000239">
    <property type="protein sequence ID" value="VXD25320.1"/>
    <property type="molecule type" value="Genomic_DNA"/>
</dbReference>
<protein>
    <submittedName>
        <fullName evidence="2">Uncharacterized protein</fullName>
    </submittedName>
</protein>
<sequence length="106" mass="11062">MPSGNILTATDVLNLLVSGIDRITLENELTASAWISTPARGGSKSGIGITWTSPNNQSSVRIMTKPDGSSYARVYNGSGGGAPEEQPLNALGQPGIRAQTHFILLP</sequence>
<proteinExistence type="predicted"/>